<proteinExistence type="predicted"/>
<organism evidence="1 2">
    <name type="scientific">Advenella incenata</name>
    <dbReference type="NCBI Taxonomy" id="267800"/>
    <lineage>
        <taxon>Bacteria</taxon>
        <taxon>Pseudomonadati</taxon>
        <taxon>Pseudomonadota</taxon>
        <taxon>Betaproteobacteria</taxon>
        <taxon>Burkholderiales</taxon>
        <taxon>Alcaligenaceae</taxon>
    </lineage>
</organism>
<comment type="caution">
    <text evidence="1">The sequence shown here is derived from an EMBL/GenBank/DDBJ whole genome shotgun (WGS) entry which is preliminary data.</text>
</comment>
<dbReference type="RefSeq" id="WP_130302974.1">
    <property type="nucleotide sequence ID" value="NZ_SHKO01000001.1"/>
</dbReference>
<dbReference type="AlphaFoldDB" id="A0A4Q7VPB0"/>
<sequence>MVSRRNLKNLHEEAVLRQFKDYLEKDGINLKILERPEPPEAIVELNGRKTWIEITDAFLDSHHAISLTSGASDDVEHVPDHRRLIYEPDESFSAVFHSVIEAKYDKASMHSIANSQGSGILLVGVFTPFTNAVAVAQHEAEAVANLASKKSIQVFETIYTYDGTGQRSFHVVFRRKNQRA</sequence>
<dbReference type="Proteomes" id="UP000293398">
    <property type="component" value="Unassembled WGS sequence"/>
</dbReference>
<evidence type="ECO:0000313" key="2">
    <source>
        <dbReference type="Proteomes" id="UP000293398"/>
    </source>
</evidence>
<evidence type="ECO:0000313" key="1">
    <source>
        <dbReference type="EMBL" id="RZT98240.1"/>
    </source>
</evidence>
<name>A0A4Q7VPB0_9BURK</name>
<protein>
    <submittedName>
        <fullName evidence="1">Uncharacterized protein</fullName>
    </submittedName>
</protein>
<keyword evidence="2" id="KW-1185">Reference proteome</keyword>
<dbReference type="OrthoDB" id="6267663at2"/>
<accession>A0A4Q7VPB0</accession>
<reference evidence="1 2" key="1">
    <citation type="submission" date="2019-02" db="EMBL/GenBank/DDBJ databases">
        <title>Genomic Encyclopedia of Type Strains, Phase IV (KMG-IV): sequencing the most valuable type-strain genomes for metagenomic binning, comparative biology and taxonomic classification.</title>
        <authorList>
            <person name="Goeker M."/>
        </authorList>
    </citation>
    <scope>NUCLEOTIDE SEQUENCE [LARGE SCALE GENOMIC DNA]</scope>
    <source>
        <strain evidence="1 2">DSM 23814</strain>
    </source>
</reference>
<gene>
    <name evidence="1" type="ORF">EV681_0016</name>
</gene>
<dbReference type="EMBL" id="SHKO01000001">
    <property type="protein sequence ID" value="RZT98240.1"/>
    <property type="molecule type" value="Genomic_DNA"/>
</dbReference>